<evidence type="ECO:0000313" key="3">
    <source>
        <dbReference type="Proteomes" id="UP001596321"/>
    </source>
</evidence>
<evidence type="ECO:0000313" key="2">
    <source>
        <dbReference type="EMBL" id="MFC6505365.1"/>
    </source>
</evidence>
<gene>
    <name evidence="2" type="ORF">ACFQFF_28760</name>
</gene>
<dbReference type="RefSeq" id="WP_220451072.1">
    <property type="nucleotide sequence ID" value="NZ_BMUJ01000018.1"/>
</dbReference>
<evidence type="ECO:0000256" key="1">
    <source>
        <dbReference type="SAM" id="MobiDB-lite"/>
    </source>
</evidence>
<accession>A0ABW1Y4Y8</accession>
<sequence>MPAIQPVRAKQGKLLRAEPIAQQMVQDKVRTRGVFTDLEREWTTWQPTDPDSPGRIGSSCVLIYGLIPEANQGAIVHPPLPTAPQPGQLGRSGAMNGPASAYGRRVG</sequence>
<reference evidence="3" key="1">
    <citation type="journal article" date="2019" name="Int. J. Syst. Evol. Microbiol.">
        <title>The Global Catalogue of Microorganisms (GCM) 10K type strain sequencing project: providing services to taxonomists for standard genome sequencing and annotation.</title>
        <authorList>
            <consortium name="The Broad Institute Genomics Platform"/>
            <consortium name="The Broad Institute Genome Sequencing Center for Infectious Disease"/>
            <person name="Wu L."/>
            <person name="Ma J."/>
        </authorList>
    </citation>
    <scope>NUCLEOTIDE SEQUENCE [LARGE SCALE GENOMIC DNA]</scope>
    <source>
        <strain evidence="3">JCM 4504</strain>
    </source>
</reference>
<name>A0ABW1Y4Y8_STRPL</name>
<protein>
    <submittedName>
        <fullName evidence="2">Uncharacterized protein</fullName>
    </submittedName>
</protein>
<proteinExistence type="predicted"/>
<dbReference type="EMBL" id="JBHSUW010000001">
    <property type="protein sequence ID" value="MFC6505365.1"/>
    <property type="molecule type" value="Genomic_DNA"/>
</dbReference>
<feature type="region of interest" description="Disordered" evidence="1">
    <location>
        <begin position="76"/>
        <end position="107"/>
    </location>
</feature>
<keyword evidence="3" id="KW-1185">Reference proteome</keyword>
<organism evidence="2 3">
    <name type="scientific">Streptomyces plicatus</name>
    <dbReference type="NCBI Taxonomy" id="1922"/>
    <lineage>
        <taxon>Bacteria</taxon>
        <taxon>Bacillati</taxon>
        <taxon>Actinomycetota</taxon>
        <taxon>Actinomycetes</taxon>
        <taxon>Kitasatosporales</taxon>
        <taxon>Streptomycetaceae</taxon>
        <taxon>Streptomyces</taxon>
        <taxon>Streptomyces rochei group</taxon>
    </lineage>
</organism>
<dbReference type="Proteomes" id="UP001596321">
    <property type="component" value="Unassembled WGS sequence"/>
</dbReference>
<comment type="caution">
    <text evidence="2">The sequence shown here is derived from an EMBL/GenBank/DDBJ whole genome shotgun (WGS) entry which is preliminary data.</text>
</comment>